<evidence type="ECO:0000313" key="7">
    <source>
        <dbReference type="RefSeq" id="XP_032827945.1"/>
    </source>
</evidence>
<dbReference type="PANTHER" id="PTHR17598">
    <property type="entry name" value="DNA POLYMERASE DELTA SUBUNIT 3"/>
    <property type="match status" value="1"/>
</dbReference>
<feature type="compositionally biased region" description="Basic and acidic residues" evidence="5">
    <location>
        <begin position="269"/>
        <end position="280"/>
    </location>
</feature>
<dbReference type="RefSeq" id="XP_032827945.1">
    <property type="nucleotide sequence ID" value="XM_032972054.1"/>
</dbReference>
<keyword evidence="3" id="KW-0235">DNA replication</keyword>
<feature type="compositionally biased region" description="Polar residues" evidence="5">
    <location>
        <begin position="474"/>
        <end position="485"/>
    </location>
</feature>
<evidence type="ECO:0000256" key="4">
    <source>
        <dbReference type="ARBA" id="ARBA00023242"/>
    </source>
</evidence>
<dbReference type="GO" id="GO:0006297">
    <property type="term" value="P:nucleotide-excision repair, DNA gap filling"/>
    <property type="evidence" value="ECO:0007669"/>
    <property type="project" value="TreeGrafter"/>
</dbReference>
<name>A0AAJ7XB71_PETMA</name>
<feature type="compositionally biased region" description="Basic and acidic residues" evidence="5">
    <location>
        <begin position="253"/>
        <end position="262"/>
    </location>
</feature>
<dbReference type="GO" id="GO:0006271">
    <property type="term" value="P:DNA strand elongation involved in DNA replication"/>
    <property type="evidence" value="ECO:0007669"/>
    <property type="project" value="TreeGrafter"/>
</dbReference>
<feature type="compositionally biased region" description="Polar residues" evidence="5">
    <location>
        <begin position="156"/>
        <end position="165"/>
    </location>
</feature>
<dbReference type="KEGG" id="pmrn:116952578"/>
<dbReference type="InterPro" id="IPR019038">
    <property type="entry name" value="POLD3"/>
</dbReference>
<feature type="compositionally biased region" description="Low complexity" evidence="5">
    <location>
        <begin position="166"/>
        <end position="206"/>
    </location>
</feature>
<evidence type="ECO:0000256" key="2">
    <source>
        <dbReference type="ARBA" id="ARBA00017589"/>
    </source>
</evidence>
<proteinExistence type="predicted"/>
<feature type="compositionally biased region" description="Basic residues" evidence="5">
    <location>
        <begin position="404"/>
        <end position="414"/>
    </location>
</feature>
<feature type="compositionally biased region" description="Basic and acidic residues" evidence="5">
    <location>
        <begin position="212"/>
        <end position="232"/>
    </location>
</feature>
<accession>A0AAJ7XB71</accession>
<reference evidence="7" key="1">
    <citation type="submission" date="2025-08" db="UniProtKB">
        <authorList>
            <consortium name="RefSeq"/>
        </authorList>
    </citation>
    <scope>IDENTIFICATION</scope>
    <source>
        <tissue evidence="7">Sperm</tissue>
    </source>
</reference>
<keyword evidence="6" id="KW-1185">Reference proteome</keyword>
<feature type="compositionally biased region" description="Pro residues" evidence="5">
    <location>
        <begin position="370"/>
        <end position="381"/>
    </location>
</feature>
<dbReference type="Gene3D" id="3.90.1030.20">
    <property type="entry name" value="DNA polymerase delta, p66 (Cdc27) subunit, wHTH domain"/>
    <property type="match status" value="1"/>
</dbReference>
<feature type="region of interest" description="Disordered" evidence="5">
    <location>
        <begin position="151"/>
        <end position="492"/>
    </location>
</feature>
<evidence type="ECO:0000256" key="1">
    <source>
        <dbReference type="ARBA" id="ARBA00004123"/>
    </source>
</evidence>
<keyword evidence="4" id="KW-0539">Nucleus</keyword>
<dbReference type="GO" id="GO:0003887">
    <property type="term" value="F:DNA-directed DNA polymerase activity"/>
    <property type="evidence" value="ECO:0007669"/>
    <property type="project" value="TreeGrafter"/>
</dbReference>
<protein>
    <recommendedName>
        <fullName evidence="2">DNA polymerase delta subunit 3</fullName>
    </recommendedName>
</protein>
<dbReference type="CTD" id="10714"/>
<feature type="compositionally biased region" description="Basic and acidic residues" evidence="5">
    <location>
        <begin position="464"/>
        <end position="473"/>
    </location>
</feature>
<evidence type="ECO:0000313" key="6">
    <source>
        <dbReference type="Proteomes" id="UP001318040"/>
    </source>
</evidence>
<comment type="subcellular location">
    <subcellularLocation>
        <location evidence="1">Nucleus</location>
    </subcellularLocation>
</comment>
<dbReference type="PANTHER" id="PTHR17598:SF13">
    <property type="entry name" value="DNA POLYMERASE DELTA SUBUNIT 3"/>
    <property type="match status" value="1"/>
</dbReference>
<feature type="compositionally biased region" description="Acidic residues" evidence="5">
    <location>
        <begin position="353"/>
        <end position="368"/>
    </location>
</feature>
<gene>
    <name evidence="7" type="primary">POLD3</name>
</gene>
<feature type="compositionally biased region" description="Basic and acidic residues" evidence="5">
    <location>
        <begin position="383"/>
        <end position="400"/>
    </location>
</feature>
<dbReference type="AlphaFoldDB" id="A0AAJ7XB71"/>
<feature type="compositionally biased region" description="Low complexity" evidence="5">
    <location>
        <begin position="233"/>
        <end position="244"/>
    </location>
</feature>
<dbReference type="GO" id="GO:1904161">
    <property type="term" value="P:DNA synthesis involved in UV-damage excision repair"/>
    <property type="evidence" value="ECO:0007669"/>
    <property type="project" value="TreeGrafter"/>
</dbReference>
<dbReference type="Pfam" id="PF09507">
    <property type="entry name" value="CDC27"/>
    <property type="match status" value="1"/>
</dbReference>
<dbReference type="Proteomes" id="UP001318040">
    <property type="component" value="Chromosome 47"/>
</dbReference>
<organism evidence="6 7">
    <name type="scientific">Petromyzon marinus</name>
    <name type="common">Sea lamprey</name>
    <dbReference type="NCBI Taxonomy" id="7757"/>
    <lineage>
        <taxon>Eukaryota</taxon>
        <taxon>Metazoa</taxon>
        <taxon>Chordata</taxon>
        <taxon>Craniata</taxon>
        <taxon>Vertebrata</taxon>
        <taxon>Cyclostomata</taxon>
        <taxon>Hyperoartia</taxon>
        <taxon>Petromyzontiformes</taxon>
        <taxon>Petromyzontidae</taxon>
        <taxon>Petromyzon</taxon>
    </lineage>
</organism>
<evidence type="ECO:0000256" key="5">
    <source>
        <dbReference type="SAM" id="MobiDB-lite"/>
    </source>
</evidence>
<dbReference type="FunFam" id="3.90.1030.20:FF:000002">
    <property type="entry name" value="DNA polymerase delta subunit"/>
    <property type="match status" value="1"/>
</dbReference>
<feature type="compositionally biased region" description="Basic residues" evidence="5">
    <location>
        <begin position="329"/>
        <end position="345"/>
    </location>
</feature>
<sequence length="492" mass="53510">MPPATGVDEMYIDNIDEFIDDESRIVTYKWLSYTLQVHVNTAKKMLWEFVRRAREEKPKVALHVTYLVSGVSTLDGLPCHKVSVVREEELESAKAQLSLLASVHVYSVQRARLLDSGMLYMADYDIIRDNLHQSSRFSSIQYSRGVARSTEEMQALRSQATSAQEPSDPLDGPLAAPAAPPAATNGQCAPKATPRAAPPKGIMGMFAGKGGGSKEGKVKKESPAPEPVKEKPAAASVKAPVKVSIFASAAKAKPKEEIKTEVKASVSTEEEKQAKVDDTRGNSSGRVKRPKVSDSEDEEEEKVVAAVESKHAGKKGAGNAGKRAAARDGKKRGASPEAKKRKRIRQPVSDSSSSDDDDDDDDNDEEQEAPSPPTIGTPPLPEVTEHQQDNIGSEKTEQEANKSGARRKRRRVLKSKTFLDEEGSMVTEKDWVSESCTDSEGEFQPATKKAPTVPLPQKAAQKMEGGKGKDKKPSQQSKLGKQTSIMGFFQKK</sequence>
<dbReference type="InterPro" id="IPR041913">
    <property type="entry name" value="POLD3_sf"/>
</dbReference>
<evidence type="ECO:0000256" key="3">
    <source>
        <dbReference type="ARBA" id="ARBA00022705"/>
    </source>
</evidence>
<dbReference type="GO" id="GO:0043625">
    <property type="term" value="C:delta DNA polymerase complex"/>
    <property type="evidence" value="ECO:0007669"/>
    <property type="project" value="InterPro"/>
</dbReference>